<dbReference type="PANTHER" id="PTHR47245">
    <property type="entry name" value="PEPTIDYLPROLYL ISOMERASE"/>
    <property type="match status" value="1"/>
</dbReference>
<dbReference type="InterPro" id="IPR027304">
    <property type="entry name" value="Trigger_fact/SurA_dom_sf"/>
</dbReference>
<dbReference type="PANTHER" id="PTHR47245:SF2">
    <property type="entry name" value="PEPTIDYL-PROLYL CIS-TRANS ISOMERASE HP_0175-RELATED"/>
    <property type="match status" value="1"/>
</dbReference>
<dbReference type="EMBL" id="UGUY01000001">
    <property type="protein sequence ID" value="SUD69953.1"/>
    <property type="molecule type" value="Genomic_DNA"/>
</dbReference>
<keyword evidence="3" id="KW-0697">Rotamase</keyword>
<sequence length="213" mass="23711">MRILLLCVLLLVAKAGWADTPAARVNGVDIGLLRLERYFSEYLQAQGRAVTSIRNPALYKRLRSQALDELIDKELLWQEAQRRGIAISDEQVSAQLGEVEAAFASPALFERRLAEAGFDRAAYADYLHRELAAQQVYAQLSAVAEPTQAEVEAFYQANQQRLQGAQNQSDNSSVIREQGLVLARASLISQLQAQSRQAARQRLRESAKVEIAD</sequence>
<comment type="catalytic activity">
    <reaction evidence="1">
        <text>[protein]-peptidylproline (omega=180) = [protein]-peptidylproline (omega=0)</text>
        <dbReference type="Rhea" id="RHEA:16237"/>
        <dbReference type="Rhea" id="RHEA-COMP:10747"/>
        <dbReference type="Rhea" id="RHEA-COMP:10748"/>
        <dbReference type="ChEBI" id="CHEBI:83833"/>
        <dbReference type="ChEBI" id="CHEBI:83834"/>
        <dbReference type="EC" id="5.2.1.8"/>
    </reaction>
</comment>
<keyword evidence="3" id="KW-0413">Isomerase</keyword>
<accession>A0A379KPJ3</accession>
<keyword evidence="4" id="KW-0732">Signal</keyword>
<evidence type="ECO:0000313" key="6">
    <source>
        <dbReference type="Proteomes" id="UP000254602"/>
    </source>
</evidence>
<dbReference type="AlphaFoldDB" id="A0A379KPJ3"/>
<evidence type="ECO:0000256" key="2">
    <source>
        <dbReference type="ARBA" id="ARBA00013194"/>
    </source>
</evidence>
<gene>
    <name evidence="5" type="ORF">NCTC7914_04102</name>
</gene>
<dbReference type="Gene3D" id="1.10.4030.10">
    <property type="entry name" value="Porin chaperone SurA, peptide-binding domain"/>
    <property type="match status" value="1"/>
</dbReference>
<dbReference type="EC" id="5.2.1.8" evidence="2"/>
<name>A0A379KPJ3_PSEPU</name>
<evidence type="ECO:0000313" key="5">
    <source>
        <dbReference type="EMBL" id="SUD69953.1"/>
    </source>
</evidence>
<feature type="signal peptide" evidence="4">
    <location>
        <begin position="1"/>
        <end position="18"/>
    </location>
</feature>
<dbReference type="InterPro" id="IPR050245">
    <property type="entry name" value="PrsA_foldase"/>
</dbReference>
<evidence type="ECO:0000256" key="4">
    <source>
        <dbReference type="SAM" id="SignalP"/>
    </source>
</evidence>
<evidence type="ECO:0000256" key="3">
    <source>
        <dbReference type="ARBA" id="ARBA00023110"/>
    </source>
</evidence>
<reference evidence="5 6" key="1">
    <citation type="submission" date="2018-06" db="EMBL/GenBank/DDBJ databases">
        <authorList>
            <consortium name="Pathogen Informatics"/>
            <person name="Doyle S."/>
        </authorList>
    </citation>
    <scope>NUCLEOTIDE SEQUENCE [LARGE SCALE GENOMIC DNA]</scope>
    <source>
        <strain evidence="5 6">NCTC7914</strain>
    </source>
</reference>
<dbReference type="GO" id="GO:0003755">
    <property type="term" value="F:peptidyl-prolyl cis-trans isomerase activity"/>
    <property type="evidence" value="ECO:0007669"/>
    <property type="project" value="UniProtKB-KW"/>
</dbReference>
<feature type="chain" id="PRO_5016739381" description="peptidylprolyl isomerase" evidence="4">
    <location>
        <begin position="19"/>
        <end position="213"/>
    </location>
</feature>
<dbReference type="Proteomes" id="UP000254602">
    <property type="component" value="Unassembled WGS sequence"/>
</dbReference>
<proteinExistence type="predicted"/>
<dbReference type="Pfam" id="PF13624">
    <property type="entry name" value="SurA_N_3"/>
    <property type="match status" value="1"/>
</dbReference>
<organism evidence="5 6">
    <name type="scientific">Pseudomonas putida</name>
    <name type="common">Arthrobacter siderocapsulatus</name>
    <dbReference type="NCBI Taxonomy" id="303"/>
    <lineage>
        <taxon>Bacteria</taxon>
        <taxon>Pseudomonadati</taxon>
        <taxon>Pseudomonadota</taxon>
        <taxon>Gammaproteobacteria</taxon>
        <taxon>Pseudomonadales</taxon>
        <taxon>Pseudomonadaceae</taxon>
        <taxon>Pseudomonas</taxon>
    </lineage>
</organism>
<protein>
    <recommendedName>
        <fullName evidence="2">peptidylprolyl isomerase</fullName>
        <ecNumber evidence="2">5.2.1.8</ecNumber>
    </recommendedName>
</protein>
<dbReference type="RefSeq" id="WP_115274989.1">
    <property type="nucleotide sequence ID" value="NZ_UGUY01000001.1"/>
</dbReference>
<dbReference type="SUPFAM" id="SSF109998">
    <property type="entry name" value="Triger factor/SurA peptide-binding domain-like"/>
    <property type="match status" value="1"/>
</dbReference>
<evidence type="ECO:0000256" key="1">
    <source>
        <dbReference type="ARBA" id="ARBA00000971"/>
    </source>
</evidence>